<dbReference type="GO" id="GO:0005737">
    <property type="term" value="C:cytoplasm"/>
    <property type="evidence" value="ECO:0007669"/>
    <property type="project" value="TreeGrafter"/>
</dbReference>
<evidence type="ECO:0000256" key="4">
    <source>
        <dbReference type="SAM" id="MobiDB-lite"/>
    </source>
</evidence>
<evidence type="ECO:0000259" key="6">
    <source>
        <dbReference type="PROSITE" id="PS50255"/>
    </source>
</evidence>
<organism evidence="7 8">
    <name type="scientific">Gnomoniopsis smithogilvyi</name>
    <dbReference type="NCBI Taxonomy" id="1191159"/>
    <lineage>
        <taxon>Eukaryota</taxon>
        <taxon>Fungi</taxon>
        <taxon>Dikarya</taxon>
        <taxon>Ascomycota</taxon>
        <taxon>Pezizomycotina</taxon>
        <taxon>Sordariomycetes</taxon>
        <taxon>Sordariomycetidae</taxon>
        <taxon>Diaporthales</taxon>
        <taxon>Gnomoniaceae</taxon>
        <taxon>Gnomoniopsis</taxon>
    </lineage>
</organism>
<accession>A0A9W8YWH2</accession>
<feature type="compositionally biased region" description="Acidic residues" evidence="4">
    <location>
        <begin position="47"/>
        <end position="69"/>
    </location>
</feature>
<feature type="compositionally biased region" description="Low complexity" evidence="4">
    <location>
        <begin position="143"/>
        <end position="158"/>
    </location>
</feature>
<feature type="chain" id="PRO_5040777540" description="Cytochrome b5 heme-binding domain-containing protein" evidence="5">
    <location>
        <begin position="25"/>
        <end position="531"/>
    </location>
</feature>
<comment type="caution">
    <text evidence="7">The sequence shown here is derived from an EMBL/GenBank/DDBJ whole genome shotgun (WGS) entry which is preliminary data.</text>
</comment>
<dbReference type="FunFam" id="3.10.120.10:FF:000001">
    <property type="entry name" value="Cytochrome b5 reductase 4"/>
    <property type="match status" value="1"/>
</dbReference>
<name>A0A9W8YWH2_9PEZI</name>
<gene>
    <name evidence="7" type="ORF">N0V93_003103</name>
</gene>
<dbReference type="PROSITE" id="PS50255">
    <property type="entry name" value="CYTOCHROME_B5_2"/>
    <property type="match status" value="1"/>
</dbReference>
<feature type="region of interest" description="Disordered" evidence="4">
    <location>
        <begin position="35"/>
        <end position="420"/>
    </location>
</feature>
<dbReference type="Gene3D" id="3.10.120.10">
    <property type="entry name" value="Cytochrome b5-like heme/steroid binding domain"/>
    <property type="match status" value="1"/>
</dbReference>
<feature type="compositionally biased region" description="Low complexity" evidence="4">
    <location>
        <begin position="285"/>
        <end position="322"/>
    </location>
</feature>
<dbReference type="SMART" id="SM01117">
    <property type="entry name" value="Cyt-b5"/>
    <property type="match status" value="1"/>
</dbReference>
<evidence type="ECO:0000256" key="5">
    <source>
        <dbReference type="SAM" id="SignalP"/>
    </source>
</evidence>
<dbReference type="GO" id="GO:0046872">
    <property type="term" value="F:metal ion binding"/>
    <property type="evidence" value="ECO:0007669"/>
    <property type="project" value="UniProtKB-KW"/>
</dbReference>
<protein>
    <recommendedName>
        <fullName evidence="6">Cytochrome b5 heme-binding domain-containing protein</fullName>
    </recommendedName>
</protein>
<feature type="signal peptide" evidence="5">
    <location>
        <begin position="1"/>
        <end position="24"/>
    </location>
</feature>
<evidence type="ECO:0000256" key="3">
    <source>
        <dbReference type="ARBA" id="ARBA00023004"/>
    </source>
</evidence>
<keyword evidence="2" id="KW-0479">Metal-binding</keyword>
<dbReference type="GO" id="GO:0020037">
    <property type="term" value="F:heme binding"/>
    <property type="evidence" value="ECO:0007669"/>
    <property type="project" value="InterPro"/>
</dbReference>
<dbReference type="InterPro" id="IPR051872">
    <property type="entry name" value="Cytochrome_b5/Flavoprotein_Rdt"/>
</dbReference>
<dbReference type="PANTHER" id="PTHR46237:SF1">
    <property type="entry name" value="CYTOCHROME B5 REDUCTASE 4"/>
    <property type="match status" value="1"/>
</dbReference>
<dbReference type="OrthoDB" id="432299at2759"/>
<dbReference type="InterPro" id="IPR018506">
    <property type="entry name" value="Cyt_B5_heme-BS"/>
</dbReference>
<reference evidence="7" key="1">
    <citation type="submission" date="2022-10" db="EMBL/GenBank/DDBJ databases">
        <title>Tapping the CABI collections for fungal endophytes: first genome assemblies for Collariella, Neodidymelliopsis, Ascochyta clinopodiicola, Didymella pomorum, Didymosphaeria variabile, Neocosmospora piperis and Neocucurbitaria cava.</title>
        <authorList>
            <person name="Hill R."/>
        </authorList>
    </citation>
    <scope>NUCLEOTIDE SEQUENCE</scope>
    <source>
        <strain evidence="7">IMI 355082</strain>
    </source>
</reference>
<dbReference type="PANTHER" id="PTHR46237">
    <property type="entry name" value="CYTOCHROME B5 REDUCTASE 4 FAMILY MEMBER"/>
    <property type="match status" value="1"/>
</dbReference>
<keyword evidence="1" id="KW-0349">Heme</keyword>
<dbReference type="Proteomes" id="UP001140453">
    <property type="component" value="Unassembled WGS sequence"/>
</dbReference>
<dbReference type="InterPro" id="IPR036400">
    <property type="entry name" value="Cyt_B5-like_heme/steroid_sf"/>
</dbReference>
<feature type="compositionally biased region" description="Pro residues" evidence="4">
    <location>
        <begin position="264"/>
        <end position="284"/>
    </location>
</feature>
<dbReference type="PROSITE" id="PS00191">
    <property type="entry name" value="CYTOCHROME_B5_1"/>
    <property type="match status" value="1"/>
</dbReference>
<feature type="compositionally biased region" description="Acidic residues" evidence="4">
    <location>
        <begin position="118"/>
        <end position="129"/>
    </location>
</feature>
<proteinExistence type="predicted"/>
<dbReference type="AlphaFoldDB" id="A0A9W8YWH2"/>
<keyword evidence="3" id="KW-0408">Iron</keyword>
<feature type="compositionally biased region" description="Basic and acidic residues" evidence="4">
    <location>
        <begin position="97"/>
        <end position="117"/>
    </location>
</feature>
<evidence type="ECO:0000313" key="8">
    <source>
        <dbReference type="Proteomes" id="UP001140453"/>
    </source>
</evidence>
<dbReference type="InterPro" id="IPR001199">
    <property type="entry name" value="Cyt_B5-like_heme/steroid-bd"/>
</dbReference>
<dbReference type="GO" id="GO:0004128">
    <property type="term" value="F:cytochrome-b5 reductase activity, acting on NAD(P)H"/>
    <property type="evidence" value="ECO:0007669"/>
    <property type="project" value="TreeGrafter"/>
</dbReference>
<evidence type="ECO:0000313" key="7">
    <source>
        <dbReference type="EMBL" id="KAJ4393887.1"/>
    </source>
</evidence>
<evidence type="ECO:0000256" key="1">
    <source>
        <dbReference type="ARBA" id="ARBA00022617"/>
    </source>
</evidence>
<dbReference type="EMBL" id="JAPEVB010000002">
    <property type="protein sequence ID" value="KAJ4393887.1"/>
    <property type="molecule type" value="Genomic_DNA"/>
</dbReference>
<feature type="domain" description="Cytochrome b5 heme-binding" evidence="6">
    <location>
        <begin position="439"/>
        <end position="517"/>
    </location>
</feature>
<evidence type="ECO:0000256" key="2">
    <source>
        <dbReference type="ARBA" id="ARBA00022723"/>
    </source>
</evidence>
<dbReference type="Pfam" id="PF00173">
    <property type="entry name" value="Cyt-b5"/>
    <property type="match status" value="1"/>
</dbReference>
<feature type="compositionally biased region" description="Pro residues" evidence="4">
    <location>
        <begin position="164"/>
        <end position="181"/>
    </location>
</feature>
<sequence>MAIIGISLLVASVVLFCLRPPAWLPNLLANLTQRKVTGPAPRPPIEQPEDEDDEPSTEDADVPALEEDAVMSLSPPPPPIIIQEPLVDIGVTDASDEDAKNQVHQIEDLREQDRTVEEMLEEEEGEEEQTTPKAAATARDEPIPSLDLPDLSRSSELSVHTAPQQPPPSSPPSFTMTPPPTFNIEPATAPEPVSDRGVDATPEQIAPSFTMPAPPPFNIEPATAPEPVSERGMDVAPPQIQPPQLNLVAPEHASSLAATSPQPNIDPAPPRKSPSDLMPPPPVPNSKLPKPRSSGIPLPASSSSPLRRVPSLTTAGRSSPTPSRLPSPPTAPRNISPTTTRIAKPNAPSPPGATGNRIPTLSGIPRRASPTPSSRNLPIPRRGGPSTSSGLMPPPTATSIPKKPSRQVSLQPGHSPLDWARLAQSPTSDLRNLPPNTPYLRVTPSMLKQQNGRKGNDAWSAFGGKVYNITPYIAFHPGGGPELLRGAGKDGTRLFAEVHPWVNYETMLQSCLIGLLVDESEAGPGAMEEMD</sequence>
<keyword evidence="5" id="KW-0732">Signal</keyword>
<keyword evidence="8" id="KW-1185">Reference proteome</keyword>
<dbReference type="SUPFAM" id="SSF55856">
    <property type="entry name" value="Cytochrome b5-like heme/steroid binding domain"/>
    <property type="match status" value="1"/>
</dbReference>